<keyword evidence="5" id="KW-0732">Signal</keyword>
<keyword evidence="8" id="KW-1185">Reference proteome</keyword>
<dbReference type="SUPFAM" id="SSF51445">
    <property type="entry name" value="(Trans)glycosidases"/>
    <property type="match status" value="1"/>
</dbReference>
<gene>
    <name evidence="7" type="ORF">SAMN05421872_108295</name>
</gene>
<dbReference type="STRING" id="1045774.SAMN05421872_108295"/>
<feature type="chain" id="PRO_5043982953" evidence="5">
    <location>
        <begin position="30"/>
        <end position="339"/>
    </location>
</feature>
<dbReference type="GO" id="GO:0000272">
    <property type="term" value="P:polysaccharide catabolic process"/>
    <property type="evidence" value="ECO:0007669"/>
    <property type="project" value="InterPro"/>
</dbReference>
<dbReference type="PANTHER" id="PTHR31308">
    <property type="match status" value="1"/>
</dbReference>
<evidence type="ECO:0000256" key="1">
    <source>
        <dbReference type="ARBA" id="ARBA00022801"/>
    </source>
</evidence>
<comment type="similarity">
    <text evidence="3">Belongs to the glycosyl hydrolase 5 (cellulase A) family.</text>
</comment>
<sequence>MTRTRSSLLALLALAVLVAGVLLGPPASAAEERSPQLRREGRWLVDPQGRVVIVHGLNLVWKHAPYAAPATREGFTRRDARWLARHGFNAARVGTLWAGLTPDAPGRADPAYLRRTQRVLDLLAKRRIWIQLDLHQDQWHETYGGEGAPDWAMIRPQPFAALPPVTAPFPTGYWTPEVSTVFDRFWADEDGLLDGWAAAWRVAARQWRRQPYLMGYDLLNEPWMGLEWPTCLVGGCPSSYERELQPAMERGLAAIRRVAGATSSGGSPSSSPAASRWTPSTPGPPAASATSASRGTATAPTSSWRARASPAATSRTARSSPPVARSTRSTSPAGWARCR</sequence>
<evidence type="ECO:0000313" key="8">
    <source>
        <dbReference type="Proteomes" id="UP000199034"/>
    </source>
</evidence>
<evidence type="ECO:0000256" key="4">
    <source>
        <dbReference type="SAM" id="MobiDB-lite"/>
    </source>
</evidence>
<evidence type="ECO:0000256" key="5">
    <source>
        <dbReference type="SAM" id="SignalP"/>
    </source>
</evidence>
<dbReference type="InterPro" id="IPR001547">
    <property type="entry name" value="Glyco_hydro_5"/>
</dbReference>
<proteinExistence type="inferred from homology"/>
<dbReference type="AlphaFoldDB" id="A0A1G6VF68"/>
<reference evidence="7 8" key="1">
    <citation type="submission" date="2016-10" db="EMBL/GenBank/DDBJ databases">
        <authorList>
            <person name="de Groot N.N."/>
        </authorList>
    </citation>
    <scope>NUCLEOTIDE SEQUENCE [LARGE SCALE GENOMIC DNA]</scope>
    <source>
        <strain evidence="7 8">CGMCC 4.6858</strain>
    </source>
</reference>
<evidence type="ECO:0000259" key="6">
    <source>
        <dbReference type="Pfam" id="PF00150"/>
    </source>
</evidence>
<dbReference type="RefSeq" id="WP_090858377.1">
    <property type="nucleotide sequence ID" value="NZ_FMZM01000008.1"/>
</dbReference>
<dbReference type="Gene3D" id="3.20.20.80">
    <property type="entry name" value="Glycosidases"/>
    <property type="match status" value="1"/>
</dbReference>
<feature type="region of interest" description="Disordered" evidence="4">
    <location>
        <begin position="259"/>
        <end position="339"/>
    </location>
</feature>
<evidence type="ECO:0000313" key="7">
    <source>
        <dbReference type="EMBL" id="SDD51657.1"/>
    </source>
</evidence>
<dbReference type="PANTHER" id="PTHR31308:SF3">
    <property type="entry name" value="ENDOGLYCOCERAMIDASE"/>
    <property type="match status" value="1"/>
</dbReference>
<protein>
    <submittedName>
        <fullName evidence="7">Endoglycosylceramidase</fullName>
    </submittedName>
</protein>
<evidence type="ECO:0000256" key="2">
    <source>
        <dbReference type="ARBA" id="ARBA00023295"/>
    </source>
</evidence>
<feature type="compositionally biased region" description="Low complexity" evidence="4">
    <location>
        <begin position="259"/>
        <end position="322"/>
    </location>
</feature>
<keyword evidence="2 3" id="KW-0326">Glycosidase</keyword>
<dbReference type="InterPro" id="IPR017853">
    <property type="entry name" value="GH"/>
</dbReference>
<feature type="domain" description="Glycoside hydrolase family 5" evidence="6">
    <location>
        <begin position="82"/>
        <end position="259"/>
    </location>
</feature>
<evidence type="ECO:0000256" key="3">
    <source>
        <dbReference type="RuleBase" id="RU361153"/>
    </source>
</evidence>
<dbReference type="GO" id="GO:0004553">
    <property type="term" value="F:hydrolase activity, hydrolyzing O-glycosyl compounds"/>
    <property type="evidence" value="ECO:0007669"/>
    <property type="project" value="InterPro"/>
</dbReference>
<dbReference type="InterPro" id="IPR052066">
    <property type="entry name" value="Glycosphingolipid_Hydrolases"/>
</dbReference>
<name>A0A1G6VF68_9ACTN</name>
<dbReference type="Pfam" id="PF00150">
    <property type="entry name" value="Cellulase"/>
    <property type="match status" value="1"/>
</dbReference>
<accession>A0A1G6VF68</accession>
<keyword evidence="1 3" id="KW-0378">Hydrolase</keyword>
<feature type="signal peptide" evidence="5">
    <location>
        <begin position="1"/>
        <end position="29"/>
    </location>
</feature>
<organism evidence="7 8">
    <name type="scientific">Nocardioides lianchengensis</name>
    <dbReference type="NCBI Taxonomy" id="1045774"/>
    <lineage>
        <taxon>Bacteria</taxon>
        <taxon>Bacillati</taxon>
        <taxon>Actinomycetota</taxon>
        <taxon>Actinomycetes</taxon>
        <taxon>Propionibacteriales</taxon>
        <taxon>Nocardioidaceae</taxon>
        <taxon>Nocardioides</taxon>
    </lineage>
</organism>
<dbReference type="EMBL" id="FMZM01000008">
    <property type="protein sequence ID" value="SDD51657.1"/>
    <property type="molecule type" value="Genomic_DNA"/>
</dbReference>
<dbReference type="Proteomes" id="UP000199034">
    <property type="component" value="Unassembled WGS sequence"/>
</dbReference>